<organism evidence="3 4">
    <name type="scientific">Paraconexibacter algicola</name>
    <dbReference type="NCBI Taxonomy" id="2133960"/>
    <lineage>
        <taxon>Bacteria</taxon>
        <taxon>Bacillati</taxon>
        <taxon>Actinomycetota</taxon>
        <taxon>Thermoleophilia</taxon>
        <taxon>Solirubrobacterales</taxon>
        <taxon>Paraconexibacteraceae</taxon>
        <taxon>Paraconexibacter</taxon>
    </lineage>
</organism>
<accession>A0A2T4UIE2</accession>
<evidence type="ECO:0000256" key="2">
    <source>
        <dbReference type="SAM" id="Phobius"/>
    </source>
</evidence>
<dbReference type="OrthoDB" id="5244361at2"/>
<sequence length="221" mass="24055">MADAAPNPPLHDDLDDEPVERLWRSRLRWRLAGATMWPAFYALTTLEAVMLHWRPIAGEGIGVLPAFLLCGFFNLAVVAVGAPVAGWLLRRRVPRLPKDVAVDRAGTGLLGALAALLLVLGLAHHDDIVDREQDFSAQSAAVRRYVANQAPPEFRANIERADTYMAGPDLYRTCIPGPDPSKHLCLLVQTDQSPPGIRVDTSQEPNSRFAGPDNPGRRGGG</sequence>
<evidence type="ECO:0000313" key="4">
    <source>
        <dbReference type="Proteomes" id="UP000240739"/>
    </source>
</evidence>
<comment type="caution">
    <text evidence="3">The sequence shown here is derived from an EMBL/GenBank/DDBJ whole genome shotgun (WGS) entry which is preliminary data.</text>
</comment>
<dbReference type="Proteomes" id="UP000240739">
    <property type="component" value="Unassembled WGS sequence"/>
</dbReference>
<keyword evidence="2" id="KW-0812">Transmembrane</keyword>
<keyword evidence="2" id="KW-0472">Membrane</keyword>
<dbReference type="EMBL" id="PYYB01000001">
    <property type="protein sequence ID" value="PTL58997.1"/>
    <property type="molecule type" value="Genomic_DNA"/>
</dbReference>
<feature type="transmembrane region" description="Helical" evidence="2">
    <location>
        <begin position="31"/>
        <end position="53"/>
    </location>
</feature>
<feature type="transmembrane region" description="Helical" evidence="2">
    <location>
        <begin position="65"/>
        <end position="89"/>
    </location>
</feature>
<keyword evidence="2" id="KW-1133">Transmembrane helix</keyword>
<proteinExistence type="predicted"/>
<dbReference type="RefSeq" id="WP_107567433.1">
    <property type="nucleotide sequence ID" value="NZ_PYYB01000001.1"/>
</dbReference>
<gene>
    <name evidence="3" type="ORF">C7Y72_04710</name>
</gene>
<feature type="transmembrane region" description="Helical" evidence="2">
    <location>
        <begin position="101"/>
        <end position="123"/>
    </location>
</feature>
<evidence type="ECO:0000256" key="1">
    <source>
        <dbReference type="SAM" id="MobiDB-lite"/>
    </source>
</evidence>
<evidence type="ECO:0000313" key="3">
    <source>
        <dbReference type="EMBL" id="PTL58997.1"/>
    </source>
</evidence>
<keyword evidence="4" id="KW-1185">Reference proteome</keyword>
<name>A0A2T4UIE2_9ACTN</name>
<protein>
    <submittedName>
        <fullName evidence="3">Uncharacterized protein</fullName>
    </submittedName>
</protein>
<dbReference type="AlphaFoldDB" id="A0A2T4UIE2"/>
<feature type="region of interest" description="Disordered" evidence="1">
    <location>
        <begin position="192"/>
        <end position="221"/>
    </location>
</feature>
<reference evidence="3 4" key="1">
    <citation type="submission" date="2018-03" db="EMBL/GenBank/DDBJ databases">
        <title>Aquarubrobacter algicola gen. nov., sp. nov., a novel actinobacterium isolated from shallow eutrophic lake during the end of cyanobacterial harmful algal blooms.</title>
        <authorList>
            <person name="Chun S.J."/>
        </authorList>
    </citation>
    <scope>NUCLEOTIDE SEQUENCE [LARGE SCALE GENOMIC DNA]</scope>
    <source>
        <strain evidence="3 4">Seoho-28</strain>
    </source>
</reference>